<gene>
    <name evidence="2" type="primary">Tf2-9</name>
    <name evidence="2" type="ORF">T11_4308</name>
</gene>
<organism evidence="2 3">
    <name type="scientific">Trichinella zimbabwensis</name>
    <dbReference type="NCBI Taxonomy" id="268475"/>
    <lineage>
        <taxon>Eukaryota</taxon>
        <taxon>Metazoa</taxon>
        <taxon>Ecdysozoa</taxon>
        <taxon>Nematoda</taxon>
        <taxon>Enoplea</taxon>
        <taxon>Dorylaimia</taxon>
        <taxon>Trichinellida</taxon>
        <taxon>Trichinellidae</taxon>
        <taxon>Trichinella</taxon>
    </lineage>
</organism>
<dbReference type="Pfam" id="PF00078">
    <property type="entry name" value="RVT_1"/>
    <property type="match status" value="1"/>
</dbReference>
<comment type="caution">
    <text evidence="2">The sequence shown here is derived from an EMBL/GenBank/DDBJ whole genome shotgun (WGS) entry which is preliminary data.</text>
</comment>
<dbReference type="Proteomes" id="UP000055024">
    <property type="component" value="Unassembled WGS sequence"/>
</dbReference>
<dbReference type="SUPFAM" id="SSF56672">
    <property type="entry name" value="DNA/RNA polymerases"/>
    <property type="match status" value="1"/>
</dbReference>
<dbReference type="InterPro" id="IPR050951">
    <property type="entry name" value="Retrovirus_Pol_polyprotein"/>
</dbReference>
<dbReference type="STRING" id="268475.A0A0V1I5B4"/>
<accession>A0A0V1I5B4</accession>
<evidence type="ECO:0000259" key="1">
    <source>
        <dbReference type="PROSITE" id="PS50878"/>
    </source>
</evidence>
<dbReference type="PROSITE" id="PS50878">
    <property type="entry name" value="RT_POL"/>
    <property type="match status" value="1"/>
</dbReference>
<reference evidence="2 3" key="1">
    <citation type="submission" date="2015-01" db="EMBL/GenBank/DDBJ databases">
        <title>Evolution of Trichinella species and genotypes.</title>
        <authorList>
            <person name="Korhonen P.K."/>
            <person name="Edoardo P."/>
            <person name="Giuseppe L.R."/>
            <person name="Gasser R.B."/>
        </authorList>
    </citation>
    <scope>NUCLEOTIDE SEQUENCE [LARGE SCALE GENOMIC DNA]</scope>
    <source>
        <strain evidence="2">ISS1029</strain>
    </source>
</reference>
<dbReference type="AlphaFoldDB" id="A0A0V1I5B4"/>
<evidence type="ECO:0000313" key="3">
    <source>
        <dbReference type="Proteomes" id="UP000055024"/>
    </source>
</evidence>
<proteinExistence type="predicted"/>
<sequence>MLAHLDAVVPYFDDVLIVADSQCELIEVLREVFNRLHNAGIHLKREKCVFRSNSVDFLKYLIDAEGIHPSKENVEAIHKAPRLKNKQELQAFLGLLNFYHNLLPSKAEVAEPLHRLLDSGVPWKWSYQHKKAFKMVQMLMSSNTR</sequence>
<feature type="domain" description="Reverse transcriptase" evidence="1">
    <location>
        <begin position="1"/>
        <end position="62"/>
    </location>
</feature>
<dbReference type="PANTHER" id="PTHR37984">
    <property type="entry name" value="PROTEIN CBG26694"/>
    <property type="match status" value="1"/>
</dbReference>
<dbReference type="EMBL" id="JYDP01000004">
    <property type="protein sequence ID" value="KRZ18015.1"/>
    <property type="molecule type" value="Genomic_DNA"/>
</dbReference>
<keyword evidence="3" id="KW-1185">Reference proteome</keyword>
<dbReference type="Gene3D" id="3.30.70.270">
    <property type="match status" value="2"/>
</dbReference>
<protein>
    <submittedName>
        <fullName evidence="2">Transposon Tf2-9 polyprotein</fullName>
    </submittedName>
</protein>
<dbReference type="OrthoDB" id="5850908at2759"/>
<dbReference type="PANTHER" id="PTHR37984:SF12">
    <property type="entry name" value="RIBONUCLEASE H"/>
    <property type="match status" value="1"/>
</dbReference>
<name>A0A0V1I5B4_9BILA</name>
<dbReference type="InterPro" id="IPR043128">
    <property type="entry name" value="Rev_trsase/Diguanyl_cyclase"/>
</dbReference>
<dbReference type="InterPro" id="IPR000477">
    <property type="entry name" value="RT_dom"/>
</dbReference>
<evidence type="ECO:0000313" key="2">
    <source>
        <dbReference type="EMBL" id="KRZ18015.1"/>
    </source>
</evidence>
<dbReference type="InterPro" id="IPR043502">
    <property type="entry name" value="DNA/RNA_pol_sf"/>
</dbReference>